<sequence>MSQQHGPLSNLQLIPADKITAFYNNETKTLKLSAQGKAVPITRDIHFKRIRTIGGLRFQLLGWVGPVTRGDSPYTADSYFNIELPSRVFPTGLVGIETANNKQWVVEIESLLKNGSQKPLSASEPIIAELGKPFTIQQRDEFKGKGGTVNISFDKNFVALTDAGVVNSKQIEWTFNPIQTGNTEIAVFVSQHEPPFSFRVPYEVTIKPPHNAGALNTLARLPVAGLAPANGSSSAKKNGGASIPGERLHWDGFVNVGINAIKKQHPDAELYNVSARSFTGQPVDNEWDLGKLDITMRIGDRKFGVVKSTGWGEFGQVETVPALLGNDIVPWPVSLEIHEAFAILRKGGFQQPIQDLSLRKPLHPEFNQRFYVFHVGSQFIAVGVDDRKVHYFGVTGQELQQS</sequence>
<accession>A0A8H6KJ19</accession>
<keyword evidence="2" id="KW-1185">Reference proteome</keyword>
<name>A0A8H6KJ19_9PEZI</name>
<dbReference type="EMBL" id="WIGM01000244">
    <property type="protein sequence ID" value="KAF6832153.1"/>
    <property type="molecule type" value="Genomic_DNA"/>
</dbReference>
<dbReference type="AlphaFoldDB" id="A0A8H6KJ19"/>
<organism evidence="1 2">
    <name type="scientific">Colletotrichum musicola</name>
    <dbReference type="NCBI Taxonomy" id="2175873"/>
    <lineage>
        <taxon>Eukaryota</taxon>
        <taxon>Fungi</taxon>
        <taxon>Dikarya</taxon>
        <taxon>Ascomycota</taxon>
        <taxon>Pezizomycotina</taxon>
        <taxon>Sordariomycetes</taxon>
        <taxon>Hypocreomycetidae</taxon>
        <taxon>Glomerellales</taxon>
        <taxon>Glomerellaceae</taxon>
        <taxon>Colletotrichum</taxon>
        <taxon>Colletotrichum orchidearum species complex</taxon>
    </lineage>
</organism>
<reference evidence="1" key="1">
    <citation type="journal article" date="2020" name="Phytopathology">
        <title>Genome Sequence Resources of Colletotrichum truncatum, C. plurivorum, C. musicola, and C. sojae: Four Species Pathogenic to Soybean (Glycine max).</title>
        <authorList>
            <person name="Rogerio F."/>
            <person name="Boufleur T.R."/>
            <person name="Ciampi-Guillardi M."/>
            <person name="Sukno S.A."/>
            <person name="Thon M.R."/>
            <person name="Massola Junior N.S."/>
            <person name="Baroncelli R."/>
        </authorList>
    </citation>
    <scope>NUCLEOTIDE SEQUENCE</scope>
    <source>
        <strain evidence="1">LFN0074</strain>
    </source>
</reference>
<comment type="caution">
    <text evidence="1">The sequence shown here is derived from an EMBL/GenBank/DDBJ whole genome shotgun (WGS) entry which is preliminary data.</text>
</comment>
<protein>
    <submittedName>
        <fullName evidence="1">Uncharacterized protein</fullName>
    </submittedName>
</protein>
<evidence type="ECO:0000313" key="2">
    <source>
        <dbReference type="Proteomes" id="UP000639643"/>
    </source>
</evidence>
<evidence type="ECO:0000313" key="1">
    <source>
        <dbReference type="EMBL" id="KAF6832153.1"/>
    </source>
</evidence>
<dbReference type="OrthoDB" id="5402897at2759"/>
<dbReference type="Proteomes" id="UP000639643">
    <property type="component" value="Unassembled WGS sequence"/>
</dbReference>
<proteinExistence type="predicted"/>
<gene>
    <name evidence="1" type="ORF">CMUS01_07052</name>
</gene>